<sequence>MTSKDYISPNEFLPSLPPGHSIDRLFPHNEESSRLLVSCIPADYSASRIARAVEDCDAHLLNLNITADGEQLDNRVVVELRVSHRSPLAAARSLERYGYEVLDVEHDALAGDDIAADRIKELMHYIDL</sequence>
<evidence type="ECO:0000313" key="1">
    <source>
        <dbReference type="EMBL" id="TGG39441.1"/>
    </source>
</evidence>
<protein>
    <submittedName>
        <fullName evidence="1">Uncharacterized protein</fullName>
    </submittedName>
</protein>
<keyword evidence="2" id="KW-1185">Reference proteome</keyword>
<comment type="caution">
    <text evidence="1">The sequence shown here is derived from an EMBL/GenBank/DDBJ whole genome shotgun (WGS) entry which is preliminary data.</text>
</comment>
<evidence type="ECO:0000313" key="2">
    <source>
        <dbReference type="Proteomes" id="UP000297635"/>
    </source>
</evidence>
<dbReference type="RefSeq" id="WP_135469993.1">
    <property type="nucleotide sequence ID" value="NZ_CASJDB010000008.1"/>
</dbReference>
<reference evidence="1 2" key="1">
    <citation type="submission" date="2019-02" db="EMBL/GenBank/DDBJ databases">
        <title>Isolation and identification of novel species under the genus Muribaculum.</title>
        <authorList>
            <person name="Miyake S."/>
            <person name="Ding Y."/>
            <person name="Low A."/>
            <person name="Soh M."/>
            <person name="Seedorf H."/>
        </authorList>
    </citation>
    <scope>NUCLEOTIDE SEQUENCE [LARGE SCALE GENOMIC DNA]</scope>
    <source>
        <strain evidence="1 2">TLL-A3</strain>
    </source>
</reference>
<accession>A0A4Z0V3Z4</accession>
<dbReference type="EMBL" id="SJSA01000001">
    <property type="protein sequence ID" value="TGG39441.1"/>
    <property type="molecule type" value="Genomic_DNA"/>
</dbReference>
<name>A0A4Z0V3Z4_9BACT</name>
<dbReference type="AlphaFoldDB" id="A0A4Z0V3Z4"/>
<dbReference type="Proteomes" id="UP000297635">
    <property type="component" value="Unassembled WGS sequence"/>
</dbReference>
<gene>
    <name evidence="1" type="ORF">EZ315_01470</name>
</gene>
<dbReference type="GeneID" id="82148441"/>
<proteinExistence type="predicted"/>
<organism evidence="1 2">
    <name type="scientific">Duncaniella freteri</name>
    <dbReference type="NCBI Taxonomy" id="2530391"/>
    <lineage>
        <taxon>Bacteria</taxon>
        <taxon>Pseudomonadati</taxon>
        <taxon>Bacteroidota</taxon>
        <taxon>Bacteroidia</taxon>
        <taxon>Bacteroidales</taxon>
        <taxon>Muribaculaceae</taxon>
        <taxon>Duncaniella</taxon>
    </lineage>
</organism>